<sequence>MVLGLRMGIQNPILNRVFSLGSHWAETYNRDPDDLGSRLLSPNPSSTFGELGLGRPGDVSSIIGVCDESRFFFSAVIKVMHSTYIKDMNLGQGYMPEFARFSSFMLLTGRVNYLAMDWQHLEAVWTRRALWTQRASLNERR</sequence>
<comment type="caution">
    <text evidence="1">The sequence shown here is derived from an EMBL/GenBank/DDBJ whole genome shotgun (WGS) entry which is preliminary data.</text>
</comment>
<keyword evidence="2" id="KW-1185">Reference proteome</keyword>
<gene>
    <name evidence="1" type="ORF">H0E87_017012</name>
</gene>
<evidence type="ECO:0000313" key="2">
    <source>
        <dbReference type="Proteomes" id="UP000807159"/>
    </source>
</evidence>
<protein>
    <submittedName>
        <fullName evidence="1">Uncharacterized protein</fullName>
    </submittedName>
</protein>
<reference evidence="1" key="1">
    <citation type="journal article" date="2021" name="J. Hered.">
        <title>Genome Assembly of Salicaceae Populus deltoides (Eastern Cottonwood) I-69 Based on Nanopore Sequencing and Hi-C Technologies.</title>
        <authorList>
            <person name="Bai S."/>
            <person name="Wu H."/>
            <person name="Zhang J."/>
            <person name="Pan Z."/>
            <person name="Zhao W."/>
            <person name="Li Z."/>
            <person name="Tong C."/>
        </authorList>
    </citation>
    <scope>NUCLEOTIDE SEQUENCE</scope>
    <source>
        <tissue evidence="1">Leaf</tissue>
    </source>
</reference>
<proteinExistence type="predicted"/>
<dbReference type="EMBL" id="JACEGQ020000009">
    <property type="protein sequence ID" value="KAH8497938.1"/>
    <property type="molecule type" value="Genomic_DNA"/>
</dbReference>
<organism evidence="1 2">
    <name type="scientific">Populus deltoides</name>
    <name type="common">Eastern poplar</name>
    <name type="synonym">Eastern cottonwood</name>
    <dbReference type="NCBI Taxonomy" id="3696"/>
    <lineage>
        <taxon>Eukaryota</taxon>
        <taxon>Viridiplantae</taxon>
        <taxon>Streptophyta</taxon>
        <taxon>Embryophyta</taxon>
        <taxon>Tracheophyta</taxon>
        <taxon>Spermatophyta</taxon>
        <taxon>Magnoliopsida</taxon>
        <taxon>eudicotyledons</taxon>
        <taxon>Gunneridae</taxon>
        <taxon>Pentapetalae</taxon>
        <taxon>rosids</taxon>
        <taxon>fabids</taxon>
        <taxon>Malpighiales</taxon>
        <taxon>Salicaceae</taxon>
        <taxon>Saliceae</taxon>
        <taxon>Populus</taxon>
    </lineage>
</organism>
<name>A0A8T2XYL1_POPDE</name>
<dbReference type="AlphaFoldDB" id="A0A8T2XYL1"/>
<dbReference type="Proteomes" id="UP000807159">
    <property type="component" value="Chromosome 9"/>
</dbReference>
<accession>A0A8T2XYL1</accession>
<evidence type="ECO:0000313" key="1">
    <source>
        <dbReference type="EMBL" id="KAH8497938.1"/>
    </source>
</evidence>